<dbReference type="InterPro" id="IPR001694">
    <property type="entry name" value="NADH_UbQ_OxRdtase_su1/FPO"/>
</dbReference>
<keyword evidence="4 8" id="KW-1133">Transmembrane helix</keyword>
<evidence type="ECO:0000256" key="4">
    <source>
        <dbReference type="ARBA" id="ARBA00022989"/>
    </source>
</evidence>
<protein>
    <recommendedName>
        <fullName evidence="7">NADH-ubiquinone oxidoreductase chain 1</fullName>
        <ecNumber evidence="7">7.1.1.2</ecNumber>
    </recommendedName>
</protein>
<comment type="catalytic activity">
    <reaction evidence="7">
        <text>a ubiquinone + NADH + 5 H(+)(in) = a ubiquinol + NAD(+) + 4 H(+)(out)</text>
        <dbReference type="Rhea" id="RHEA:29091"/>
        <dbReference type="Rhea" id="RHEA-COMP:9565"/>
        <dbReference type="Rhea" id="RHEA-COMP:9566"/>
        <dbReference type="ChEBI" id="CHEBI:15378"/>
        <dbReference type="ChEBI" id="CHEBI:16389"/>
        <dbReference type="ChEBI" id="CHEBI:17976"/>
        <dbReference type="ChEBI" id="CHEBI:57540"/>
        <dbReference type="ChEBI" id="CHEBI:57945"/>
        <dbReference type="EC" id="7.1.1.2"/>
    </reaction>
</comment>
<feature type="transmembrane region" description="Helical" evidence="8">
    <location>
        <begin position="270"/>
        <end position="291"/>
    </location>
</feature>
<organism evidence="9">
    <name type="scientific">Stachyamoeba lipophora</name>
    <dbReference type="NCBI Taxonomy" id="463046"/>
    <lineage>
        <taxon>Eukaryota</taxon>
        <taxon>Discoba</taxon>
        <taxon>Heterolobosea</taxon>
        <taxon>Tetramitia</taxon>
        <taxon>Eutetramitia</taxon>
        <taxon>Gruberellidae</taxon>
        <taxon>Stachyamoeba</taxon>
    </lineage>
</organism>
<dbReference type="GO" id="GO:0003954">
    <property type="term" value="F:NADH dehydrogenase activity"/>
    <property type="evidence" value="ECO:0007669"/>
    <property type="project" value="TreeGrafter"/>
</dbReference>
<dbReference type="AlphaFoldDB" id="A0A0B5GFW4"/>
<keyword evidence="6" id="KW-0520">NAD</keyword>
<geneLocation type="mitochondrion" evidence="9"/>
<evidence type="ECO:0000256" key="7">
    <source>
        <dbReference type="RuleBase" id="RU000473"/>
    </source>
</evidence>
<dbReference type="PROSITE" id="PS00667">
    <property type="entry name" value="COMPLEX1_ND1_1"/>
    <property type="match status" value="1"/>
</dbReference>
<feature type="transmembrane region" description="Helical" evidence="8">
    <location>
        <begin position="239"/>
        <end position="258"/>
    </location>
</feature>
<reference evidence="9" key="1">
    <citation type="journal article" date="2014" name="Nucleic Acids Res.">
        <title>Widespread occurrence of organelle genome-encoded 5S rRNAs including permuted molecules.</title>
        <authorList>
            <person name="Valach M."/>
            <person name="Burger G."/>
            <person name="Gray M.W."/>
            <person name="Lang B.F."/>
        </authorList>
    </citation>
    <scope>NUCLEOTIDE SEQUENCE</scope>
    <source>
        <strain evidence="9">ATCC 50324</strain>
    </source>
</reference>
<dbReference type="PANTHER" id="PTHR11432:SF3">
    <property type="entry name" value="NADH-UBIQUINONE OXIDOREDUCTASE CHAIN 1"/>
    <property type="match status" value="1"/>
</dbReference>
<dbReference type="Pfam" id="PF00146">
    <property type="entry name" value="NADHdh"/>
    <property type="match status" value="1"/>
</dbReference>
<dbReference type="GO" id="GO:0005743">
    <property type="term" value="C:mitochondrial inner membrane"/>
    <property type="evidence" value="ECO:0007669"/>
    <property type="project" value="UniProtKB-SubCell"/>
</dbReference>
<dbReference type="GeneID" id="22976093"/>
<dbReference type="PANTHER" id="PTHR11432">
    <property type="entry name" value="NADH DEHYDROGENASE SUBUNIT 1"/>
    <property type="match status" value="1"/>
</dbReference>
<feature type="transmembrane region" description="Helical" evidence="8">
    <location>
        <begin position="303"/>
        <end position="325"/>
    </location>
</feature>
<feature type="transmembrane region" description="Helical" evidence="8">
    <location>
        <begin position="77"/>
        <end position="98"/>
    </location>
</feature>
<sequence>MLNYIFPYVLELSSILIFFIFVLLTIALTTLVERKVMASIQRRRGPNITGFFGFIQPFADGLKLVLKETIIPKDVDFYVFLFAPIFTFFCSIKVWAAIPFDFDDSPTFCLNGILYVLIILSLGAYGIIFAGWSSNSKYAFLGGLRSTAQMISYEVCLSFIFLIIVLLSQSLDFKDIVYMQYHNWFIFPLLPLWFLFVICGLAETNRAPFDLPEAEAELVAGYNVEYSGLAFALFFLGEYSNIVSFGAVSTLCFWGGWIPFTEFLSFIPSSFWFALKITAHVFLFVWIRAAFPRYRYDQLMKLGWKVLLPISLSILFLVAFIFMHLDKYCSLFF</sequence>
<comment type="similarity">
    <text evidence="2 6">Belongs to the complex I subunit 1 family.</text>
</comment>
<dbReference type="InterPro" id="IPR018086">
    <property type="entry name" value="NADH_UbQ_OxRdtase_su1_CS"/>
</dbReference>
<evidence type="ECO:0000256" key="5">
    <source>
        <dbReference type="ARBA" id="ARBA00023136"/>
    </source>
</evidence>
<accession>A0A0B5GFW4</accession>
<gene>
    <name evidence="9" type="primary">nad1</name>
</gene>
<dbReference type="HAMAP" id="MF_01350">
    <property type="entry name" value="NDH1_NuoH"/>
    <property type="match status" value="1"/>
</dbReference>
<feature type="transmembrane region" description="Helical" evidence="8">
    <location>
        <begin position="151"/>
        <end position="171"/>
    </location>
</feature>
<keyword evidence="9" id="KW-0560">Oxidoreductase</keyword>
<dbReference type="RefSeq" id="YP_009118136.1">
    <property type="nucleotide sequence ID" value="NC_026312.1"/>
</dbReference>
<evidence type="ECO:0000256" key="1">
    <source>
        <dbReference type="ARBA" id="ARBA00004141"/>
    </source>
</evidence>
<evidence type="ECO:0000256" key="3">
    <source>
        <dbReference type="ARBA" id="ARBA00022692"/>
    </source>
</evidence>
<comment type="subcellular location">
    <subcellularLocation>
        <location evidence="1">Membrane</location>
        <topology evidence="1">Multi-pass membrane protein</topology>
    </subcellularLocation>
    <subcellularLocation>
        <location evidence="6">Mitochondrion inner membrane</location>
        <topology evidence="6">Multi-pass membrane protein</topology>
    </subcellularLocation>
</comment>
<dbReference type="PROSITE" id="PS00668">
    <property type="entry name" value="COMPLEX1_ND1_2"/>
    <property type="match status" value="1"/>
</dbReference>
<keyword evidence="7 9" id="KW-0496">Mitochondrion</keyword>
<keyword evidence="3 6" id="KW-0812">Transmembrane</keyword>
<keyword evidence="7" id="KW-0830">Ubiquinone</keyword>
<feature type="transmembrane region" description="Helical" evidence="8">
    <location>
        <begin position="110"/>
        <end position="130"/>
    </location>
</feature>
<evidence type="ECO:0000313" key="9">
    <source>
        <dbReference type="EMBL" id="AJF22902.1"/>
    </source>
</evidence>
<keyword evidence="5 8" id="KW-0472">Membrane</keyword>
<evidence type="ECO:0000256" key="2">
    <source>
        <dbReference type="ARBA" id="ARBA00010535"/>
    </source>
</evidence>
<feature type="transmembrane region" description="Helical" evidence="8">
    <location>
        <begin position="183"/>
        <end position="202"/>
    </location>
</feature>
<feature type="transmembrane region" description="Helical" evidence="8">
    <location>
        <begin position="12"/>
        <end position="32"/>
    </location>
</feature>
<dbReference type="GO" id="GO:0008137">
    <property type="term" value="F:NADH dehydrogenase (ubiquinone) activity"/>
    <property type="evidence" value="ECO:0007669"/>
    <property type="project" value="UniProtKB-EC"/>
</dbReference>
<dbReference type="GO" id="GO:0009060">
    <property type="term" value="P:aerobic respiration"/>
    <property type="evidence" value="ECO:0007669"/>
    <property type="project" value="TreeGrafter"/>
</dbReference>
<evidence type="ECO:0000256" key="6">
    <source>
        <dbReference type="RuleBase" id="RU000471"/>
    </source>
</evidence>
<proteinExistence type="inferred from homology"/>
<dbReference type="EMBL" id="KP165388">
    <property type="protein sequence ID" value="AJF22902.1"/>
    <property type="molecule type" value="Genomic_DNA"/>
</dbReference>
<dbReference type="EC" id="7.1.1.2" evidence="7"/>
<name>A0A0B5GFW4_STALP</name>
<evidence type="ECO:0000256" key="8">
    <source>
        <dbReference type="SAM" id="Phobius"/>
    </source>
</evidence>